<organism evidence="3">
    <name type="scientific">Selaginella moellendorffii</name>
    <name type="common">Spikemoss</name>
    <dbReference type="NCBI Taxonomy" id="88036"/>
    <lineage>
        <taxon>Eukaryota</taxon>
        <taxon>Viridiplantae</taxon>
        <taxon>Streptophyta</taxon>
        <taxon>Embryophyta</taxon>
        <taxon>Tracheophyta</taxon>
        <taxon>Lycopodiopsida</taxon>
        <taxon>Selaginellales</taxon>
        <taxon>Selaginellaceae</taxon>
        <taxon>Selaginella</taxon>
    </lineage>
</organism>
<sequence length="404" mass="44683">MAATVTIVGNAYVYPREGSNSFGSISEAGLGAWTDVTGSTRVYFWPQKTGSISVSIKARSVDNTNTLRLSLDGSASAAHDVVLPKSSNFQTYTVGTYTISSSRYHYLEIRAVTKNSIYLPDVQALVISGSAAEGLKYNKSSFRGAPSTHLSYKTEGIEGGITWFYTEIYVKQGEDPLYSYYMTNGFGDGYFGIQVNSPTERRVLFSIWSNYDTQKPEEIPEDYKVKLVKKGSDVISGEFGNEGSGAQSYFKYMWKTDTVYRCLVKAEASGSDNTIFSGYFHMPESGWKLIARWNKPKTGALLLTGLYSFVENFSSNGNDYFKAHFGNQWAYGKDGWVQLTKAGFTTTASEEKHQRYDYGAGAEGVWMYMYSGGFKQTNNVKAGDIIQRSGGPSPDVDLKKLDAL</sequence>
<dbReference type="AlphaFoldDB" id="D8RK59"/>
<dbReference type="Pfam" id="PF11958">
    <property type="entry name" value="DUF3472"/>
    <property type="match status" value="1"/>
</dbReference>
<protein>
    <recommendedName>
        <fullName evidence="1">DUF5077 domain-containing protein</fullName>
    </recommendedName>
</protein>
<evidence type="ECO:0000313" key="3">
    <source>
        <dbReference type="Proteomes" id="UP000001514"/>
    </source>
</evidence>
<dbReference type="InterPro" id="IPR031712">
    <property type="entry name" value="DUF5077"/>
</dbReference>
<dbReference type="Gramene" id="EFJ27178">
    <property type="protein sequence ID" value="EFJ27178"/>
    <property type="gene ID" value="SELMODRAFT_441509"/>
</dbReference>
<dbReference type="HOGENOM" id="CLU_032971_0_0_1"/>
<dbReference type="OrthoDB" id="7769523at2759"/>
<dbReference type="EMBL" id="GL377582">
    <property type="protein sequence ID" value="EFJ27178.1"/>
    <property type="molecule type" value="Genomic_DNA"/>
</dbReference>
<dbReference type="Proteomes" id="UP000001514">
    <property type="component" value="Unassembled WGS sequence"/>
</dbReference>
<dbReference type="InterPro" id="IPR021862">
    <property type="entry name" value="DUF3472"/>
</dbReference>
<proteinExistence type="predicted"/>
<accession>D8RK59</accession>
<name>D8RK59_SELML</name>
<dbReference type="InParanoid" id="D8RK59"/>
<keyword evidence="3" id="KW-1185">Reference proteome</keyword>
<dbReference type="eggNOG" id="ENOG502S4UW">
    <property type="taxonomic scope" value="Eukaryota"/>
</dbReference>
<evidence type="ECO:0000259" key="1">
    <source>
        <dbReference type="Pfam" id="PF16871"/>
    </source>
</evidence>
<reference evidence="2 3" key="1">
    <citation type="journal article" date="2011" name="Science">
        <title>The Selaginella genome identifies genetic changes associated with the evolution of vascular plants.</title>
        <authorList>
            <person name="Banks J.A."/>
            <person name="Nishiyama T."/>
            <person name="Hasebe M."/>
            <person name="Bowman J.L."/>
            <person name="Gribskov M."/>
            <person name="dePamphilis C."/>
            <person name="Albert V.A."/>
            <person name="Aono N."/>
            <person name="Aoyama T."/>
            <person name="Ambrose B.A."/>
            <person name="Ashton N.W."/>
            <person name="Axtell M.J."/>
            <person name="Barker E."/>
            <person name="Barker M.S."/>
            <person name="Bennetzen J.L."/>
            <person name="Bonawitz N.D."/>
            <person name="Chapple C."/>
            <person name="Cheng C."/>
            <person name="Correa L.G."/>
            <person name="Dacre M."/>
            <person name="DeBarry J."/>
            <person name="Dreyer I."/>
            <person name="Elias M."/>
            <person name="Engstrom E.M."/>
            <person name="Estelle M."/>
            <person name="Feng L."/>
            <person name="Finet C."/>
            <person name="Floyd S.K."/>
            <person name="Frommer W.B."/>
            <person name="Fujita T."/>
            <person name="Gramzow L."/>
            <person name="Gutensohn M."/>
            <person name="Harholt J."/>
            <person name="Hattori M."/>
            <person name="Heyl A."/>
            <person name="Hirai T."/>
            <person name="Hiwatashi Y."/>
            <person name="Ishikawa M."/>
            <person name="Iwata M."/>
            <person name="Karol K.G."/>
            <person name="Koehler B."/>
            <person name="Kolukisaoglu U."/>
            <person name="Kubo M."/>
            <person name="Kurata T."/>
            <person name="Lalonde S."/>
            <person name="Li K."/>
            <person name="Li Y."/>
            <person name="Litt A."/>
            <person name="Lyons E."/>
            <person name="Manning G."/>
            <person name="Maruyama T."/>
            <person name="Michael T.P."/>
            <person name="Mikami K."/>
            <person name="Miyazaki S."/>
            <person name="Morinaga S."/>
            <person name="Murata T."/>
            <person name="Mueller-Roeber B."/>
            <person name="Nelson D.R."/>
            <person name="Obara M."/>
            <person name="Oguri Y."/>
            <person name="Olmstead R.G."/>
            <person name="Onodera N."/>
            <person name="Petersen B.L."/>
            <person name="Pils B."/>
            <person name="Prigge M."/>
            <person name="Rensing S.A."/>
            <person name="Riano-Pachon D.M."/>
            <person name="Roberts A.W."/>
            <person name="Sato Y."/>
            <person name="Scheller H.V."/>
            <person name="Schulz B."/>
            <person name="Schulz C."/>
            <person name="Shakirov E.V."/>
            <person name="Shibagaki N."/>
            <person name="Shinohara N."/>
            <person name="Shippen D.E."/>
            <person name="Soerensen I."/>
            <person name="Sotooka R."/>
            <person name="Sugimoto N."/>
            <person name="Sugita M."/>
            <person name="Sumikawa N."/>
            <person name="Tanurdzic M."/>
            <person name="Theissen G."/>
            <person name="Ulvskov P."/>
            <person name="Wakazuki S."/>
            <person name="Weng J.K."/>
            <person name="Willats W.W."/>
            <person name="Wipf D."/>
            <person name="Wolf P.G."/>
            <person name="Yang L."/>
            <person name="Zimmer A.D."/>
            <person name="Zhu Q."/>
            <person name="Mitros T."/>
            <person name="Hellsten U."/>
            <person name="Loque D."/>
            <person name="Otillar R."/>
            <person name="Salamov A."/>
            <person name="Schmutz J."/>
            <person name="Shapiro H."/>
            <person name="Lindquist E."/>
            <person name="Lucas S."/>
            <person name="Rokhsar D."/>
            <person name="Grigoriev I.V."/>
        </authorList>
    </citation>
    <scope>NUCLEOTIDE SEQUENCE [LARGE SCALE GENOMIC DNA]</scope>
</reference>
<dbReference type="Pfam" id="PF16871">
    <property type="entry name" value="DUF5077"/>
    <property type="match status" value="1"/>
</dbReference>
<feature type="domain" description="DUF5077" evidence="1">
    <location>
        <begin position="5"/>
        <end position="131"/>
    </location>
</feature>
<gene>
    <name evidence="2" type="ORF">SELMODRAFT_441509</name>
</gene>
<evidence type="ECO:0000313" key="2">
    <source>
        <dbReference type="EMBL" id="EFJ27178.1"/>
    </source>
</evidence>
<dbReference type="KEGG" id="smo:SELMODRAFT_441509"/>